<gene>
    <name evidence="1" type="ORF">XBP1_2820071</name>
</gene>
<dbReference type="Proteomes" id="UP000028511">
    <property type="component" value="Unassembled WGS sequence"/>
</dbReference>
<dbReference type="HOGENOM" id="CLU_3241580_0_0_6"/>
<protein>
    <submittedName>
        <fullName evidence="1">Uncharacterized protein</fullName>
    </submittedName>
</protein>
<evidence type="ECO:0000313" key="2">
    <source>
        <dbReference type="Proteomes" id="UP000028511"/>
    </source>
</evidence>
<reference evidence="1" key="1">
    <citation type="submission" date="2013-07" db="EMBL/GenBank/DDBJ databases">
        <title>Sub-species coevolution in mutualistic symbiosis.</title>
        <authorList>
            <person name="Murfin K."/>
            <person name="Klassen J."/>
            <person name="Lee M."/>
            <person name="Forst S."/>
            <person name="Stock P."/>
            <person name="Goodrich-Blair H."/>
        </authorList>
    </citation>
    <scope>NUCLEOTIDE SEQUENCE [LARGE SCALE GENOMIC DNA]</scope>
    <source>
        <strain evidence="1">Puntauvense</strain>
    </source>
</reference>
<proteinExistence type="predicted"/>
<dbReference type="AlphaFoldDB" id="A0A077NHF2"/>
<organism evidence="1 2">
    <name type="scientific">Xenorhabdus bovienii str. puntauvense</name>
    <dbReference type="NCBI Taxonomy" id="1398201"/>
    <lineage>
        <taxon>Bacteria</taxon>
        <taxon>Pseudomonadati</taxon>
        <taxon>Pseudomonadota</taxon>
        <taxon>Gammaproteobacteria</taxon>
        <taxon>Enterobacterales</taxon>
        <taxon>Morganellaceae</taxon>
        <taxon>Xenorhabdus</taxon>
    </lineage>
</organism>
<comment type="caution">
    <text evidence="1">The sequence shown here is derived from an EMBL/GenBank/DDBJ whole genome shotgun (WGS) entry which is preliminary data.</text>
</comment>
<evidence type="ECO:0000313" key="1">
    <source>
        <dbReference type="EMBL" id="CDG97833.1"/>
    </source>
</evidence>
<name>A0A077NHF2_XENBV</name>
<sequence length="43" mass="5144">MNILRFLNDICMNAKESKQSLVSVFKYMQGTAGRKYRTDEYHR</sequence>
<dbReference type="EMBL" id="CBSW010000204">
    <property type="protein sequence ID" value="CDG97833.1"/>
    <property type="molecule type" value="Genomic_DNA"/>
</dbReference>
<accession>A0A077NHF2</accession>